<keyword evidence="1" id="KW-0472">Membrane</keyword>
<evidence type="ECO:0000313" key="3">
    <source>
        <dbReference type="Proteomes" id="UP000253845"/>
    </source>
</evidence>
<protein>
    <submittedName>
        <fullName evidence="2">Uncharacterized protein</fullName>
    </submittedName>
</protein>
<evidence type="ECO:0000313" key="2">
    <source>
        <dbReference type="EMBL" id="RDH15812.1"/>
    </source>
</evidence>
<proteinExistence type="predicted"/>
<dbReference type="Proteomes" id="UP000253845">
    <property type="component" value="Unassembled WGS sequence"/>
</dbReference>
<sequence>MAIVSMSGPRESLKFFFSITVQLHRSLPFPYLLLALLQMMTCLGLMVGYFVFPPILSRNISTPSSPHLLQAHCLRIALLVAGWKRKYILSTTEHTYLRGANKPQTDKH</sequence>
<dbReference type="VEuPathDB" id="FungiDB:M747DRAFT_128421"/>
<dbReference type="EMBL" id="KZ851945">
    <property type="protein sequence ID" value="RDH15812.1"/>
    <property type="molecule type" value="Genomic_DNA"/>
</dbReference>
<keyword evidence="1" id="KW-1133">Transmembrane helix</keyword>
<dbReference type="AlphaFoldDB" id="A0A370BR17"/>
<gene>
    <name evidence="2" type="ORF">M747DRAFT_128421</name>
</gene>
<keyword evidence="1" id="KW-0812">Transmembrane</keyword>
<accession>A0A370BR17</accession>
<evidence type="ECO:0000256" key="1">
    <source>
        <dbReference type="SAM" id="Phobius"/>
    </source>
</evidence>
<organism evidence="2 3">
    <name type="scientific">Aspergillus niger ATCC 13496</name>
    <dbReference type="NCBI Taxonomy" id="1353008"/>
    <lineage>
        <taxon>Eukaryota</taxon>
        <taxon>Fungi</taxon>
        <taxon>Dikarya</taxon>
        <taxon>Ascomycota</taxon>
        <taxon>Pezizomycotina</taxon>
        <taxon>Eurotiomycetes</taxon>
        <taxon>Eurotiomycetidae</taxon>
        <taxon>Eurotiales</taxon>
        <taxon>Aspergillaceae</taxon>
        <taxon>Aspergillus</taxon>
        <taxon>Aspergillus subgen. Circumdati</taxon>
    </lineage>
</organism>
<reference evidence="2 3" key="1">
    <citation type="submission" date="2018-07" db="EMBL/GenBank/DDBJ databases">
        <title>Section-level genome sequencing of Aspergillus section Nigri to investigate inter- and intra-species variation.</title>
        <authorList>
            <consortium name="DOE Joint Genome Institute"/>
            <person name="Vesth T.C."/>
            <person name="Nybo J.L."/>
            <person name="Theobald S."/>
            <person name="Frisvad J.C."/>
            <person name="Larsen T.O."/>
            <person name="Nielsen K.F."/>
            <person name="Hoof J.B."/>
            <person name="Brandl J."/>
            <person name="Salamov A."/>
            <person name="Riley R."/>
            <person name="Gladden J.M."/>
            <person name="Phatale P."/>
            <person name="Nielsen M.T."/>
            <person name="Lyhne E.K."/>
            <person name="Kogle M.E."/>
            <person name="Strasser K."/>
            <person name="McDonnell E."/>
            <person name="Barry K."/>
            <person name="Clum A."/>
            <person name="Chen C."/>
            <person name="Nolan M."/>
            <person name="Sandor L."/>
            <person name="Kuo A."/>
            <person name="Lipzen A."/>
            <person name="Hainaut M."/>
            <person name="Drula E."/>
            <person name="Tsang A."/>
            <person name="Magnuson J.K."/>
            <person name="Henrissat B."/>
            <person name="Wiebenga A."/>
            <person name="Simmons B.A."/>
            <person name="Makela M.R."/>
            <person name="De vries R.P."/>
            <person name="Grigoriev I.V."/>
            <person name="Mortensen U.H."/>
            <person name="Baker S.E."/>
            <person name="Andersen M.R."/>
        </authorList>
    </citation>
    <scope>NUCLEOTIDE SEQUENCE [LARGE SCALE GENOMIC DNA]</scope>
    <source>
        <strain evidence="2 3">ATCC 13496</strain>
    </source>
</reference>
<feature type="transmembrane region" description="Helical" evidence="1">
    <location>
        <begin position="31"/>
        <end position="52"/>
    </location>
</feature>
<name>A0A370BR17_ASPNG</name>